<dbReference type="PROSITE" id="PS51257">
    <property type="entry name" value="PROKAR_LIPOPROTEIN"/>
    <property type="match status" value="1"/>
</dbReference>
<feature type="transmembrane region" description="Helical" evidence="1">
    <location>
        <begin position="12"/>
        <end position="29"/>
    </location>
</feature>
<keyword evidence="3" id="KW-1185">Reference proteome</keyword>
<keyword evidence="1" id="KW-0812">Transmembrane</keyword>
<gene>
    <name evidence="2" type="ORF">CWE25_00005</name>
</gene>
<proteinExistence type="predicted"/>
<evidence type="ECO:0000256" key="1">
    <source>
        <dbReference type="SAM" id="Phobius"/>
    </source>
</evidence>
<dbReference type="RefSeq" id="WP_110571924.1">
    <property type="nucleotide sequence ID" value="NZ_PIPV01000001.1"/>
</dbReference>
<feature type="transmembrane region" description="Helical" evidence="1">
    <location>
        <begin position="35"/>
        <end position="54"/>
    </location>
</feature>
<keyword evidence="1" id="KW-0472">Membrane</keyword>
<evidence type="ECO:0000313" key="3">
    <source>
        <dbReference type="Proteomes" id="UP000287330"/>
    </source>
</evidence>
<protein>
    <submittedName>
        <fullName evidence="2">Uncharacterized protein</fullName>
    </submittedName>
</protein>
<keyword evidence="1" id="KW-1133">Transmembrane helix</keyword>
<sequence>MKRRSYSETIHYILGVSGCLTAIALLKSITQSKPLAVIVVVSTALILIVAALLIPLGEPNASEVDGQPIYSAEQTSQTIARVDSKWRFDKRPRYY</sequence>
<dbReference type="AlphaFoldDB" id="A0A432YAL1"/>
<evidence type="ECO:0000313" key="2">
    <source>
        <dbReference type="EMBL" id="RUO58020.1"/>
    </source>
</evidence>
<dbReference type="Proteomes" id="UP000287330">
    <property type="component" value="Unassembled WGS sequence"/>
</dbReference>
<accession>A0A432YAL1</accession>
<reference evidence="3" key="1">
    <citation type="journal article" date="2018" name="Front. Microbiol.">
        <title>Genome-Based Analysis Reveals the Taxonomy and Diversity of the Family Idiomarinaceae.</title>
        <authorList>
            <person name="Liu Y."/>
            <person name="Lai Q."/>
            <person name="Shao Z."/>
        </authorList>
    </citation>
    <scope>NUCLEOTIDE SEQUENCE [LARGE SCALE GENOMIC DNA]</scope>
    <source>
        <strain evidence="3">F23</strain>
    </source>
</reference>
<name>A0A432YAL1_9GAMM</name>
<dbReference type="EMBL" id="PIPV01000001">
    <property type="protein sequence ID" value="RUO58020.1"/>
    <property type="molecule type" value="Genomic_DNA"/>
</dbReference>
<comment type="caution">
    <text evidence="2">The sequence shown here is derived from an EMBL/GenBank/DDBJ whole genome shotgun (WGS) entry which is preliminary data.</text>
</comment>
<organism evidence="2 3">
    <name type="scientific">Idiomarina fontislapidosi</name>
    <dbReference type="NCBI Taxonomy" id="263723"/>
    <lineage>
        <taxon>Bacteria</taxon>
        <taxon>Pseudomonadati</taxon>
        <taxon>Pseudomonadota</taxon>
        <taxon>Gammaproteobacteria</taxon>
        <taxon>Alteromonadales</taxon>
        <taxon>Idiomarinaceae</taxon>
        <taxon>Idiomarina</taxon>
    </lineage>
</organism>